<accession>A0ABC9GAP0</accession>
<reference evidence="8" key="1">
    <citation type="submission" date="2024-06" db="EMBL/GenBank/DDBJ databases">
        <authorList>
            <person name="Ryan C."/>
        </authorList>
    </citation>
    <scope>NUCLEOTIDE SEQUENCE [LARGE SCALE GENOMIC DNA]</scope>
</reference>
<organism evidence="7 8">
    <name type="scientific">Urochloa decumbens</name>
    <dbReference type="NCBI Taxonomy" id="240449"/>
    <lineage>
        <taxon>Eukaryota</taxon>
        <taxon>Viridiplantae</taxon>
        <taxon>Streptophyta</taxon>
        <taxon>Embryophyta</taxon>
        <taxon>Tracheophyta</taxon>
        <taxon>Spermatophyta</taxon>
        <taxon>Magnoliopsida</taxon>
        <taxon>Liliopsida</taxon>
        <taxon>Poales</taxon>
        <taxon>Poaceae</taxon>
        <taxon>PACMAD clade</taxon>
        <taxon>Panicoideae</taxon>
        <taxon>Panicodae</taxon>
        <taxon>Paniceae</taxon>
        <taxon>Melinidinae</taxon>
        <taxon>Urochloa</taxon>
    </lineage>
</organism>
<evidence type="ECO:0000256" key="4">
    <source>
        <dbReference type="ARBA" id="ARBA00023242"/>
    </source>
</evidence>
<dbReference type="GO" id="GO:0009873">
    <property type="term" value="P:ethylene-activated signaling pathway"/>
    <property type="evidence" value="ECO:0007669"/>
    <property type="project" value="UniProtKB-KW"/>
</dbReference>
<dbReference type="PANTHER" id="PTHR33305">
    <property type="entry name" value="ETHYLENE INSENSITIVE 3-LIKE 2 PROTEIN"/>
    <property type="match status" value="1"/>
</dbReference>
<dbReference type="Gene3D" id="1.10.3180.10">
    <property type="entry name" value="DNA-binding domain of EIN3-like"/>
    <property type="match status" value="1"/>
</dbReference>
<dbReference type="GO" id="GO:0005634">
    <property type="term" value="C:nucleus"/>
    <property type="evidence" value="ECO:0007669"/>
    <property type="project" value="UniProtKB-SubCell"/>
</dbReference>
<evidence type="ECO:0000256" key="5">
    <source>
        <dbReference type="SAM" id="MobiDB-lite"/>
    </source>
</evidence>
<dbReference type="AlphaFoldDB" id="A0ABC9GAP0"/>
<dbReference type="SUPFAM" id="SSF116768">
    <property type="entry name" value="DNA-binding domain of EIN3-like"/>
    <property type="match status" value="1"/>
</dbReference>
<comment type="subcellular location">
    <subcellularLocation>
        <location evidence="1">Nucleus</location>
    </subcellularLocation>
</comment>
<keyword evidence="4" id="KW-0539">Nucleus</keyword>
<dbReference type="Pfam" id="PF04873">
    <property type="entry name" value="EIN3_DNA-bd"/>
    <property type="match status" value="1"/>
</dbReference>
<dbReference type="PANTHER" id="PTHR33305:SF55">
    <property type="entry name" value="OS07G0272500 PROTEIN"/>
    <property type="match status" value="1"/>
</dbReference>
<dbReference type="InterPro" id="IPR006957">
    <property type="entry name" value="EIN3"/>
</dbReference>
<keyword evidence="8" id="KW-1185">Reference proteome</keyword>
<feature type="region of interest" description="Disordered" evidence="5">
    <location>
        <begin position="324"/>
        <end position="369"/>
    </location>
</feature>
<feature type="compositionally biased region" description="Low complexity" evidence="5">
    <location>
        <begin position="46"/>
        <end position="59"/>
    </location>
</feature>
<dbReference type="InterPro" id="IPR047091">
    <property type="entry name" value="EIN3-like_DNA-bd"/>
</dbReference>
<gene>
    <name evidence="7" type="ORF">URODEC1_LOCUS113341</name>
</gene>
<feature type="compositionally biased region" description="Low complexity" evidence="5">
    <location>
        <begin position="419"/>
        <end position="444"/>
    </location>
</feature>
<evidence type="ECO:0000313" key="7">
    <source>
        <dbReference type="EMBL" id="CAL5089406.1"/>
    </source>
</evidence>
<keyword evidence="3" id="KW-0936">Ethylene signaling pathway</keyword>
<reference evidence="7 8" key="2">
    <citation type="submission" date="2024-10" db="EMBL/GenBank/DDBJ databases">
        <authorList>
            <person name="Ryan C."/>
        </authorList>
    </citation>
    <scope>NUCLEOTIDE SEQUENCE [LARGE SCALE GENOMIC DNA]</scope>
</reference>
<evidence type="ECO:0000259" key="6">
    <source>
        <dbReference type="Pfam" id="PF04873"/>
    </source>
</evidence>
<name>A0ABC9GAP0_9POAL</name>
<evidence type="ECO:0000256" key="3">
    <source>
        <dbReference type="ARBA" id="ARBA00022745"/>
    </source>
</evidence>
<evidence type="ECO:0000256" key="2">
    <source>
        <dbReference type="ARBA" id="ARBA00009416"/>
    </source>
</evidence>
<evidence type="ECO:0000256" key="1">
    <source>
        <dbReference type="ARBA" id="ARBA00004123"/>
    </source>
</evidence>
<evidence type="ECO:0000313" key="8">
    <source>
        <dbReference type="Proteomes" id="UP001497457"/>
    </source>
</evidence>
<feature type="domain" description="Ethylene insensitive 3-like DNA-binding" evidence="6">
    <location>
        <begin position="133"/>
        <end position="254"/>
    </location>
</feature>
<dbReference type="InterPro" id="IPR023278">
    <property type="entry name" value="Ethylene_insens-like_DNA-bd"/>
</dbReference>
<comment type="similarity">
    <text evidence="2">Belongs to the EIN3 family.</text>
</comment>
<feature type="region of interest" description="Disordered" evidence="5">
    <location>
        <begin position="25"/>
        <end position="59"/>
    </location>
</feature>
<protein>
    <recommendedName>
        <fullName evidence="6">Ethylene insensitive 3-like DNA-binding domain-containing protein</fullName>
    </recommendedName>
</protein>
<feature type="region of interest" description="Disordered" evidence="5">
    <location>
        <begin position="398"/>
        <end position="446"/>
    </location>
</feature>
<proteinExistence type="inferred from homology"/>
<sequence>MAGQSSNLRASSSIRRARKLSEIGRDLDAAAGVEEAKRQRRRHSQPNPTAHPNAAAAATAPVPPPLHYVAAFPMAGGVNGAALRWSTAATLGAAALSLPLPPASIAGGVNVPAGATAGPFVLAAAAAVVGLPLAAALDRMKSDTLGSMLSALMPACDPPAALQQRQSWAGPPPPWWPSATAAWWASDVAAHLHTIPVHTPVPYAPAYKLKKVQKVAALVAVIKHLSPDFERIAGKVRDHARLTVQEENLWKNALANEDARRKAVPAAVFSSVILQQQQTAAAEAPPVLAPASRAAAAENAVDGGEQPDVDLARALVAVPAGDDGGQVVAVGEPEQEEGRDGDDGVLYGGAMAGGDDAGEQPGATTAAGGFDPLLEDMLAPYQVQQVQEVHQVVDKEAPGAEEMAEVASEAPGAEEAGLETPGAEEVAPEEAPGAGEAAEAAPEGRPWYMEGGMSSIFDDFEMPVGGAPHSYY</sequence>
<dbReference type="EMBL" id="OZ075118">
    <property type="protein sequence ID" value="CAL5089406.1"/>
    <property type="molecule type" value="Genomic_DNA"/>
</dbReference>
<dbReference type="Proteomes" id="UP001497457">
    <property type="component" value="Chromosome 8b"/>
</dbReference>